<evidence type="ECO:0000259" key="1">
    <source>
        <dbReference type="Pfam" id="PF10040"/>
    </source>
</evidence>
<dbReference type="InterPro" id="IPR019267">
    <property type="entry name" value="CRISPR-assoc_Cas6_C"/>
</dbReference>
<sequence>MHHLTLTFRGLNHRLRGHAVTAKGLHGMVFAALAAADPRETDWLHDHPTPKPYSLAPLYDGEGVLAGLRLGLMSGRAADLFTRAWCWHRDERHPLRLGVQEFAVIGVVETEGPGWDRLAQARPARRLGLRFLSPTSFRQGPGDLPLPLPGNVFSWPWRVWAVNSTAPLPDGWLDWCRESVFVVEHRIETVSVPIDKDDRFTGFVGDVLFEARHCSDEQLRVFQALGQLAPYSGVGRKTTMGMGAVERLDG</sequence>
<dbReference type="OrthoDB" id="425607at2"/>
<accession>A0A160T5I4</accession>
<keyword evidence="3" id="KW-1185">Reference proteome</keyword>
<evidence type="ECO:0000313" key="3">
    <source>
        <dbReference type="Proteomes" id="UP000215027"/>
    </source>
</evidence>
<reference evidence="2" key="1">
    <citation type="submission" date="2016-01" db="EMBL/GenBank/DDBJ databases">
        <authorList>
            <person name="Mcilroy J.S."/>
            <person name="Karst M S."/>
            <person name="Albertsen M."/>
        </authorList>
    </citation>
    <scope>NUCLEOTIDE SEQUENCE</scope>
    <source>
        <strain evidence="2">Cfx-K</strain>
    </source>
</reference>
<dbReference type="EMBL" id="LN890655">
    <property type="protein sequence ID" value="CUS05072.2"/>
    <property type="molecule type" value="Genomic_DNA"/>
</dbReference>
<dbReference type="Gene3D" id="3.30.70.1900">
    <property type="match status" value="1"/>
</dbReference>
<dbReference type="KEGG" id="pbf:CFX0092_A3194"/>
<dbReference type="InterPro" id="IPR045747">
    <property type="entry name" value="CRISPR-assoc_prot_Cas6_N_sf"/>
</dbReference>
<protein>
    <recommendedName>
        <fullName evidence="1">CRISPR-associated protein Cas6 C-terminal domain-containing protein</fullName>
    </recommendedName>
</protein>
<gene>
    <name evidence="2" type="ORF">CFX0092_A3194</name>
</gene>
<evidence type="ECO:0000313" key="2">
    <source>
        <dbReference type="EMBL" id="CUS05072.2"/>
    </source>
</evidence>
<dbReference type="Proteomes" id="UP000215027">
    <property type="component" value="Chromosome I"/>
</dbReference>
<dbReference type="Pfam" id="PF10040">
    <property type="entry name" value="CRISPR_Cas6"/>
    <property type="match status" value="1"/>
</dbReference>
<dbReference type="AlphaFoldDB" id="A0A160T5I4"/>
<dbReference type="Gene3D" id="3.30.70.1890">
    <property type="match status" value="1"/>
</dbReference>
<feature type="domain" description="CRISPR-associated protein Cas6 C-terminal" evidence="1">
    <location>
        <begin position="129"/>
        <end position="245"/>
    </location>
</feature>
<dbReference type="CDD" id="cd21141">
    <property type="entry name" value="Cas6_III-like"/>
    <property type="match status" value="1"/>
</dbReference>
<name>A0A160T5I4_9CHLR</name>
<dbReference type="RefSeq" id="WP_095044328.1">
    <property type="nucleotide sequence ID" value="NZ_LN890655.1"/>
</dbReference>
<organism evidence="2 3">
    <name type="scientific">Candidatus Promineifilum breve</name>
    <dbReference type="NCBI Taxonomy" id="1806508"/>
    <lineage>
        <taxon>Bacteria</taxon>
        <taxon>Bacillati</taxon>
        <taxon>Chloroflexota</taxon>
        <taxon>Ardenticatenia</taxon>
        <taxon>Candidatus Promineifilales</taxon>
        <taxon>Candidatus Promineifilaceae</taxon>
        <taxon>Candidatus Promineifilum</taxon>
    </lineage>
</organism>
<proteinExistence type="predicted"/>